<dbReference type="OrthoDB" id="9814425at2"/>
<proteinExistence type="predicted"/>
<evidence type="ECO:0000313" key="3">
    <source>
        <dbReference type="EMBL" id="SFS17381.1"/>
    </source>
</evidence>
<feature type="domain" description="DUF4440" evidence="2">
    <location>
        <begin position="33"/>
        <end position="138"/>
    </location>
</feature>
<dbReference type="EMBL" id="FOZL01000001">
    <property type="protein sequence ID" value="SFS17381.1"/>
    <property type="molecule type" value="Genomic_DNA"/>
</dbReference>
<dbReference type="Gene3D" id="3.10.450.50">
    <property type="match status" value="1"/>
</dbReference>
<protein>
    <submittedName>
        <fullName evidence="3">Ketosteroid isomerase homolog</fullName>
    </submittedName>
</protein>
<feature type="signal peptide" evidence="1">
    <location>
        <begin position="1"/>
        <end position="20"/>
    </location>
</feature>
<dbReference type="RefSeq" id="WP_089840398.1">
    <property type="nucleotide sequence ID" value="NZ_FOZL01000001.1"/>
</dbReference>
<evidence type="ECO:0000256" key="1">
    <source>
        <dbReference type="SAM" id="SignalP"/>
    </source>
</evidence>
<dbReference type="InterPro" id="IPR027843">
    <property type="entry name" value="DUF4440"/>
</dbReference>
<dbReference type="AlphaFoldDB" id="A0A1I6MP27"/>
<evidence type="ECO:0000259" key="2">
    <source>
        <dbReference type="Pfam" id="PF14534"/>
    </source>
</evidence>
<sequence>MIAKTIVALLSFFLPSCAIAEMSIQDELSTARTEWIGTLLSKQVQAAVALYTPDADFLDPSGARIHGASEPLTLYKTVTSTFDASCHLRSRSVEVSGDLAFDSGDYDEDITVRATGAKNHFKGSYLTVYRSVAGRWLIVQQAWTEMKPQ</sequence>
<accession>A0A1I6MP27</accession>
<dbReference type="Pfam" id="PF14534">
    <property type="entry name" value="DUF4440"/>
    <property type="match status" value="1"/>
</dbReference>
<dbReference type="SUPFAM" id="SSF54427">
    <property type="entry name" value="NTF2-like"/>
    <property type="match status" value="1"/>
</dbReference>
<reference evidence="3 4" key="1">
    <citation type="submission" date="2016-10" db="EMBL/GenBank/DDBJ databases">
        <authorList>
            <person name="de Groot N.N."/>
        </authorList>
    </citation>
    <scope>NUCLEOTIDE SEQUENCE [LARGE SCALE GENOMIC DNA]</scope>
    <source>
        <strain evidence="3 4">DSM 21001</strain>
    </source>
</reference>
<keyword evidence="1" id="KW-0732">Signal</keyword>
<keyword evidence="4" id="KW-1185">Reference proteome</keyword>
<name>A0A1I6MP27_9BACT</name>
<feature type="chain" id="PRO_5011601831" evidence="1">
    <location>
        <begin position="21"/>
        <end position="149"/>
    </location>
</feature>
<evidence type="ECO:0000313" key="4">
    <source>
        <dbReference type="Proteomes" id="UP000199024"/>
    </source>
</evidence>
<dbReference type="STRING" id="474950.SAMN05421771_3136"/>
<dbReference type="Proteomes" id="UP000199024">
    <property type="component" value="Unassembled WGS sequence"/>
</dbReference>
<dbReference type="InterPro" id="IPR032710">
    <property type="entry name" value="NTF2-like_dom_sf"/>
</dbReference>
<keyword evidence="3" id="KW-0413">Isomerase</keyword>
<dbReference type="GO" id="GO:0016853">
    <property type="term" value="F:isomerase activity"/>
    <property type="evidence" value="ECO:0007669"/>
    <property type="project" value="UniProtKB-KW"/>
</dbReference>
<organism evidence="3 4">
    <name type="scientific">Granulicella pectinivorans</name>
    <dbReference type="NCBI Taxonomy" id="474950"/>
    <lineage>
        <taxon>Bacteria</taxon>
        <taxon>Pseudomonadati</taxon>
        <taxon>Acidobacteriota</taxon>
        <taxon>Terriglobia</taxon>
        <taxon>Terriglobales</taxon>
        <taxon>Acidobacteriaceae</taxon>
        <taxon>Granulicella</taxon>
    </lineage>
</organism>
<gene>
    <name evidence="3" type="ORF">SAMN05421771_3136</name>
</gene>